<accession>A0A1W1VV58</accession>
<proteinExistence type="predicted"/>
<dbReference type="Proteomes" id="UP000192582">
    <property type="component" value="Unassembled WGS sequence"/>
</dbReference>
<dbReference type="AlphaFoldDB" id="A0A1W1VV58"/>
<protein>
    <submittedName>
        <fullName evidence="1">Uncharacterized protein</fullName>
    </submittedName>
</protein>
<gene>
    <name evidence="1" type="ORF">SAMN00790413_06462</name>
</gene>
<sequence>MAGIRIEMISGRVREYHALDRMAVERAYDLLQGAEGHVFVDFTTSEGPIELSLERSEVRDVRVRL</sequence>
<organism evidence="1 2">
    <name type="scientific">Deinococcus hopiensis KR-140</name>
    <dbReference type="NCBI Taxonomy" id="695939"/>
    <lineage>
        <taxon>Bacteria</taxon>
        <taxon>Thermotogati</taxon>
        <taxon>Deinococcota</taxon>
        <taxon>Deinococci</taxon>
        <taxon>Deinococcales</taxon>
        <taxon>Deinococcaceae</taxon>
        <taxon>Deinococcus</taxon>
    </lineage>
</organism>
<reference evidence="1 2" key="1">
    <citation type="submission" date="2017-04" db="EMBL/GenBank/DDBJ databases">
        <authorList>
            <person name="Afonso C.L."/>
            <person name="Miller P.J."/>
            <person name="Scott M.A."/>
            <person name="Spackman E."/>
            <person name="Goraichik I."/>
            <person name="Dimitrov K.M."/>
            <person name="Suarez D.L."/>
            <person name="Swayne D.E."/>
        </authorList>
    </citation>
    <scope>NUCLEOTIDE SEQUENCE [LARGE SCALE GENOMIC DNA]</scope>
    <source>
        <strain evidence="1 2">KR-140</strain>
    </source>
</reference>
<dbReference type="RefSeq" id="WP_084051255.1">
    <property type="nucleotide sequence ID" value="NZ_FWWU01000010.1"/>
</dbReference>
<evidence type="ECO:0000313" key="1">
    <source>
        <dbReference type="EMBL" id="SMB97272.1"/>
    </source>
</evidence>
<evidence type="ECO:0000313" key="2">
    <source>
        <dbReference type="Proteomes" id="UP000192582"/>
    </source>
</evidence>
<name>A0A1W1VV58_9DEIO</name>
<keyword evidence="2" id="KW-1185">Reference proteome</keyword>
<dbReference type="EMBL" id="FWWU01000010">
    <property type="protein sequence ID" value="SMB97272.1"/>
    <property type="molecule type" value="Genomic_DNA"/>
</dbReference>